<proteinExistence type="predicted"/>
<evidence type="ECO:0000313" key="2">
    <source>
        <dbReference type="EMBL" id="QOS24669.1"/>
    </source>
</evidence>
<dbReference type="InterPro" id="IPR001509">
    <property type="entry name" value="Epimerase_deHydtase"/>
</dbReference>
<dbReference type="InterPro" id="IPR036291">
    <property type="entry name" value="NAD(P)-bd_dom_sf"/>
</dbReference>
<keyword evidence="2" id="KW-0413">Isomerase</keyword>
<protein>
    <submittedName>
        <fullName evidence="2">N-acetyl-alpha-D-glucosaminyl-diphospho-ditrans, octacis-undecaprenol 4-epimerase</fullName>
        <ecNumber evidence="2">5.1.3.26</ecNumber>
    </submittedName>
</protein>
<feature type="domain" description="NAD-dependent epimerase/dehydratase" evidence="1">
    <location>
        <begin position="3"/>
        <end position="213"/>
    </location>
</feature>
<dbReference type="Pfam" id="PF01370">
    <property type="entry name" value="Epimerase"/>
    <property type="match status" value="1"/>
</dbReference>
<sequence length="301" mass="32825">MGILVTGAGGFIGRELMEIIPDAKAVSRNSLSQTFKNSIQIPTIDENTNWQGAFDDVSTIIHLAGLAHSHSSSLADYYSINVKGTLHLAREAVKAGVKRFVFVSSIGVNGKSTTNKPPFSHSSKEFPESPYAESKYEAEKGLRHIAEKSGLELVVVRPTLVYGVNAPGNFGALVKALKFLPFSPFGSIDNRRDFISVQNLADLLVTCANHPKAPGNTFLASDCSTVSLREFIDYISFGIGRNIIQLPIPEKLMRLVGDCLGKRALVEQLLDDLEVDATNLKEVLDWTPPFSMKQAMSKLSK</sequence>
<dbReference type="RefSeq" id="WP_031822126.1">
    <property type="nucleotide sequence ID" value="NZ_JAYGAV010000002.1"/>
</dbReference>
<dbReference type="Gene3D" id="3.40.50.720">
    <property type="entry name" value="NAD(P)-binding Rossmann-like Domain"/>
    <property type="match status" value="1"/>
</dbReference>
<dbReference type="AlphaFoldDB" id="A0A7M1WCG4"/>
<gene>
    <name evidence="2" type="primary">gnu</name>
    <name evidence="2" type="ORF">VP358_00027</name>
</gene>
<name>A0A7M1WCG4_VIBPH</name>
<dbReference type="EMBL" id="MT898274">
    <property type="protein sequence ID" value="QOS24669.1"/>
    <property type="molecule type" value="Genomic_DNA"/>
</dbReference>
<reference evidence="2" key="1">
    <citation type="submission" date="2020-08" db="EMBL/GenBank/DDBJ databases">
        <title>Genetic structure, function and evolution of capsule biosynthesis loci in Vibrio parahaemolyticus.</title>
        <authorList>
            <person name="Li L."/>
            <person name="Bian S."/>
        </authorList>
    </citation>
    <scope>NUCLEOTIDE SEQUENCE</scope>
    <source>
        <strain evidence="2">VP358</strain>
    </source>
</reference>
<dbReference type="PANTHER" id="PTHR43245">
    <property type="entry name" value="BIFUNCTIONAL POLYMYXIN RESISTANCE PROTEIN ARNA"/>
    <property type="match status" value="1"/>
</dbReference>
<evidence type="ECO:0000259" key="1">
    <source>
        <dbReference type="Pfam" id="PF01370"/>
    </source>
</evidence>
<dbReference type="PANTHER" id="PTHR43245:SF58">
    <property type="entry name" value="BLL5923 PROTEIN"/>
    <property type="match status" value="1"/>
</dbReference>
<dbReference type="InterPro" id="IPR050177">
    <property type="entry name" value="Lipid_A_modif_metabolic_enz"/>
</dbReference>
<organism evidence="2">
    <name type="scientific">Vibrio parahaemolyticus</name>
    <dbReference type="NCBI Taxonomy" id="670"/>
    <lineage>
        <taxon>Bacteria</taxon>
        <taxon>Pseudomonadati</taxon>
        <taxon>Pseudomonadota</taxon>
        <taxon>Gammaproteobacteria</taxon>
        <taxon>Vibrionales</taxon>
        <taxon>Vibrionaceae</taxon>
        <taxon>Vibrio</taxon>
    </lineage>
</organism>
<dbReference type="GO" id="GO:0016853">
    <property type="term" value="F:isomerase activity"/>
    <property type="evidence" value="ECO:0007669"/>
    <property type="project" value="UniProtKB-KW"/>
</dbReference>
<accession>A0A7M1WCG4</accession>
<dbReference type="SUPFAM" id="SSF51735">
    <property type="entry name" value="NAD(P)-binding Rossmann-fold domains"/>
    <property type="match status" value="1"/>
</dbReference>
<dbReference type="EC" id="5.1.3.26" evidence="2"/>